<accession>A0A2T3LES1</accession>
<proteinExistence type="predicted"/>
<reference evidence="2 3" key="1">
    <citation type="submission" date="2018-03" db="EMBL/GenBank/DDBJ databases">
        <title>Whole genome sequencing of Histamine producing bacteria.</title>
        <authorList>
            <person name="Butler K."/>
        </authorList>
    </citation>
    <scope>NUCLEOTIDE SEQUENCE [LARGE SCALE GENOMIC DNA]</scope>
    <source>
        <strain evidence="2 3">ATCC 19614</strain>
    </source>
</reference>
<protein>
    <submittedName>
        <fullName evidence="2">DnrP protein</fullName>
    </submittedName>
</protein>
<keyword evidence="1" id="KW-0812">Transmembrane</keyword>
<name>A0A2T3LES1_9GAMM</name>
<dbReference type="Proteomes" id="UP000241803">
    <property type="component" value="Unassembled WGS sequence"/>
</dbReference>
<evidence type="ECO:0000313" key="2">
    <source>
        <dbReference type="EMBL" id="PSV49883.1"/>
    </source>
</evidence>
<gene>
    <name evidence="2" type="ORF">C9J47_04865</name>
</gene>
<keyword evidence="3" id="KW-1185">Reference proteome</keyword>
<comment type="caution">
    <text evidence="2">The sequence shown here is derived from an EMBL/GenBank/DDBJ whole genome shotgun (WGS) entry which is preliminary data.</text>
</comment>
<sequence length="72" mass="8267">MSEKVPCLYCQTENTIEQDVGGRSAPTQVCHHCGMALPKAHPSSRRYKTKVFLWAFVFIALFCFIMVIYLPR</sequence>
<organism evidence="2 3">
    <name type="scientific">Photobacterium indicum</name>
    <dbReference type="NCBI Taxonomy" id="81447"/>
    <lineage>
        <taxon>Bacteria</taxon>
        <taxon>Pseudomonadati</taxon>
        <taxon>Pseudomonadota</taxon>
        <taxon>Gammaproteobacteria</taxon>
        <taxon>Vibrionales</taxon>
        <taxon>Vibrionaceae</taxon>
        <taxon>Photobacterium</taxon>
    </lineage>
</organism>
<dbReference type="EMBL" id="PYOC01000001">
    <property type="protein sequence ID" value="PSV49883.1"/>
    <property type="molecule type" value="Genomic_DNA"/>
</dbReference>
<dbReference type="AlphaFoldDB" id="A0A2T3LES1"/>
<keyword evidence="1" id="KW-0472">Membrane</keyword>
<evidence type="ECO:0000313" key="3">
    <source>
        <dbReference type="Proteomes" id="UP000241803"/>
    </source>
</evidence>
<dbReference type="RefSeq" id="WP_081450083.1">
    <property type="nucleotide sequence ID" value="NZ_PYOC01000001.1"/>
</dbReference>
<keyword evidence="1" id="KW-1133">Transmembrane helix</keyword>
<evidence type="ECO:0000256" key="1">
    <source>
        <dbReference type="SAM" id="Phobius"/>
    </source>
</evidence>
<feature type="transmembrane region" description="Helical" evidence="1">
    <location>
        <begin position="51"/>
        <end position="70"/>
    </location>
</feature>